<keyword evidence="3" id="KW-0378">Hydrolase</keyword>
<dbReference type="InterPro" id="IPR000073">
    <property type="entry name" value="AB_hydrolase_1"/>
</dbReference>
<evidence type="ECO:0000313" key="3">
    <source>
        <dbReference type="EMBL" id="RXZ85944.1"/>
    </source>
</evidence>
<sequence length="253" mass="26019">MTLYAEARDGALIAYEVHAGGNGSPVLLVHGFASNTVDTWERTGWIRAVVDSGRAAITVDLRGHGQSDKPAVADAYTIDRLGADLLAVIDSAGADQVDVVAYSLGCRVAASFARLAPDRIGRLVLGGAGPDELFARWDLAEVDGLLREGRASSDAMITAVLAPALAAGADPEALAALVAGVAGADLTEPRGIPVLFVAGENDPVPAGAEELAREWGAGFLSIPGRDHISTLTSRTFKDAALAFLGGADQHLAE</sequence>
<evidence type="ECO:0000259" key="1">
    <source>
        <dbReference type="Pfam" id="PF00561"/>
    </source>
</evidence>
<dbReference type="GO" id="GO:0016020">
    <property type="term" value="C:membrane"/>
    <property type="evidence" value="ECO:0007669"/>
    <property type="project" value="TreeGrafter"/>
</dbReference>
<dbReference type="InterPro" id="IPR050266">
    <property type="entry name" value="AB_hydrolase_sf"/>
</dbReference>
<dbReference type="RefSeq" id="WP_129175491.1">
    <property type="nucleotide sequence ID" value="NZ_JACCBI010000001.1"/>
</dbReference>
<feature type="domain" description="AB hydrolase-1" evidence="1">
    <location>
        <begin position="25"/>
        <end position="137"/>
    </location>
</feature>
<dbReference type="EMBL" id="SDPM01000006">
    <property type="protein sequence ID" value="RXZ85944.1"/>
    <property type="molecule type" value="Genomic_DNA"/>
</dbReference>
<evidence type="ECO:0000313" key="2">
    <source>
        <dbReference type="EMBL" id="NYD68566.1"/>
    </source>
</evidence>
<reference evidence="3 4" key="1">
    <citation type="submission" date="2019-01" db="EMBL/GenBank/DDBJ databases">
        <title>Agromyces.</title>
        <authorList>
            <person name="Li J."/>
        </authorList>
    </citation>
    <scope>NUCLEOTIDE SEQUENCE [LARGE SCALE GENOMIC DNA]</scope>
    <source>
        <strain evidence="3 4">DSM 23870</strain>
    </source>
</reference>
<dbReference type="Proteomes" id="UP000581087">
    <property type="component" value="Unassembled WGS sequence"/>
</dbReference>
<proteinExistence type="predicted"/>
<evidence type="ECO:0000313" key="4">
    <source>
        <dbReference type="Proteomes" id="UP000292686"/>
    </source>
</evidence>
<accession>A0A4Q2M208</accession>
<evidence type="ECO:0000313" key="5">
    <source>
        <dbReference type="Proteomes" id="UP000581087"/>
    </source>
</evidence>
<dbReference type="InterPro" id="IPR029058">
    <property type="entry name" value="AB_hydrolase_fold"/>
</dbReference>
<dbReference type="Pfam" id="PF00561">
    <property type="entry name" value="Abhydrolase_1"/>
    <property type="match status" value="1"/>
</dbReference>
<comment type="caution">
    <text evidence="3">The sequence shown here is derived from an EMBL/GenBank/DDBJ whole genome shotgun (WGS) entry which is preliminary data.</text>
</comment>
<gene>
    <name evidence="2" type="ORF">BJ972_003085</name>
    <name evidence="3" type="ORF">ESP50_12090</name>
</gene>
<dbReference type="EMBL" id="JACCBI010000001">
    <property type="protein sequence ID" value="NYD68566.1"/>
    <property type="molecule type" value="Genomic_DNA"/>
</dbReference>
<dbReference type="PANTHER" id="PTHR43798">
    <property type="entry name" value="MONOACYLGLYCEROL LIPASE"/>
    <property type="match status" value="1"/>
</dbReference>
<keyword evidence="4" id="KW-1185">Reference proteome</keyword>
<organism evidence="3 4">
    <name type="scientific">Agromyces atrinae</name>
    <dbReference type="NCBI Taxonomy" id="592376"/>
    <lineage>
        <taxon>Bacteria</taxon>
        <taxon>Bacillati</taxon>
        <taxon>Actinomycetota</taxon>
        <taxon>Actinomycetes</taxon>
        <taxon>Micrococcales</taxon>
        <taxon>Microbacteriaceae</taxon>
        <taxon>Agromyces</taxon>
    </lineage>
</organism>
<dbReference type="AlphaFoldDB" id="A0A4Q2M208"/>
<dbReference type="Gene3D" id="3.40.50.1820">
    <property type="entry name" value="alpha/beta hydrolase"/>
    <property type="match status" value="1"/>
</dbReference>
<dbReference type="PANTHER" id="PTHR43798:SF33">
    <property type="entry name" value="HYDROLASE, PUTATIVE (AFU_ORTHOLOGUE AFUA_2G14860)-RELATED"/>
    <property type="match status" value="1"/>
</dbReference>
<dbReference type="SUPFAM" id="SSF53474">
    <property type="entry name" value="alpha/beta-Hydrolases"/>
    <property type="match status" value="1"/>
</dbReference>
<dbReference type="GO" id="GO:0016787">
    <property type="term" value="F:hydrolase activity"/>
    <property type="evidence" value="ECO:0007669"/>
    <property type="project" value="UniProtKB-KW"/>
</dbReference>
<reference evidence="2 5" key="2">
    <citation type="submission" date="2020-07" db="EMBL/GenBank/DDBJ databases">
        <title>Sequencing the genomes of 1000 actinobacteria strains.</title>
        <authorList>
            <person name="Klenk H.-P."/>
        </authorList>
    </citation>
    <scope>NUCLEOTIDE SEQUENCE [LARGE SCALE GENOMIC DNA]</scope>
    <source>
        <strain evidence="2 5">DSM 23870</strain>
    </source>
</reference>
<dbReference type="OrthoDB" id="9804723at2"/>
<dbReference type="Proteomes" id="UP000292686">
    <property type="component" value="Unassembled WGS sequence"/>
</dbReference>
<name>A0A4Q2M208_9MICO</name>
<protein>
    <submittedName>
        <fullName evidence="3">Alpha/beta fold hydrolase</fullName>
    </submittedName>
    <submittedName>
        <fullName evidence="2">Pimeloyl-ACP methyl ester carboxylesterase</fullName>
    </submittedName>
</protein>